<dbReference type="SUPFAM" id="SSF47729">
    <property type="entry name" value="IHF-like DNA-binding proteins"/>
    <property type="match status" value="1"/>
</dbReference>
<comment type="similarity">
    <text evidence="2 4">Belongs to the bacterial histone-like protein family.</text>
</comment>
<reference evidence="5" key="2">
    <citation type="journal article" date="2021" name="PeerJ">
        <title>Extensive microbial diversity within the chicken gut microbiome revealed by metagenomics and culture.</title>
        <authorList>
            <person name="Gilroy R."/>
            <person name="Ravi A."/>
            <person name="Getino M."/>
            <person name="Pursley I."/>
            <person name="Horton D.L."/>
            <person name="Alikhan N.F."/>
            <person name="Baker D."/>
            <person name="Gharbi K."/>
            <person name="Hall N."/>
            <person name="Watson M."/>
            <person name="Adriaenssens E.M."/>
            <person name="Foster-Nyarko E."/>
            <person name="Jarju S."/>
            <person name="Secka A."/>
            <person name="Antonio M."/>
            <person name="Oren A."/>
            <person name="Chaudhuri R.R."/>
            <person name="La Ragione R."/>
            <person name="Hildebrand F."/>
            <person name="Pallen M.J."/>
        </authorList>
    </citation>
    <scope>NUCLEOTIDE SEQUENCE</scope>
    <source>
        <strain evidence="5">11167</strain>
    </source>
</reference>
<evidence type="ECO:0000256" key="4">
    <source>
        <dbReference type="RuleBase" id="RU003939"/>
    </source>
</evidence>
<accession>A0A9D9HBR0</accession>
<dbReference type="PANTHER" id="PTHR33175">
    <property type="entry name" value="DNA-BINDING PROTEIN HU"/>
    <property type="match status" value="1"/>
</dbReference>
<comment type="function">
    <text evidence="1">Histone-like DNA-binding protein which is capable of wrapping DNA to stabilize it, and thus to prevent its denaturation under extreme environmental conditions.</text>
</comment>
<evidence type="ECO:0000313" key="5">
    <source>
        <dbReference type="EMBL" id="MBO8443852.1"/>
    </source>
</evidence>
<dbReference type="GO" id="GO:0030527">
    <property type="term" value="F:structural constituent of chromatin"/>
    <property type="evidence" value="ECO:0007669"/>
    <property type="project" value="InterPro"/>
</dbReference>
<name>A0A9D9HBR0_9SPIR</name>
<dbReference type="PRINTS" id="PR01727">
    <property type="entry name" value="DNABINDINGHU"/>
</dbReference>
<dbReference type="PANTHER" id="PTHR33175:SF2">
    <property type="entry name" value="INTEGRATION HOST FACTOR SUBUNIT ALPHA"/>
    <property type="match status" value="1"/>
</dbReference>
<dbReference type="InterPro" id="IPR020816">
    <property type="entry name" value="Histone-like_DNA-bd_CS"/>
</dbReference>
<dbReference type="InterPro" id="IPR000119">
    <property type="entry name" value="Hist_DNA-bd"/>
</dbReference>
<dbReference type="GO" id="GO:0005829">
    <property type="term" value="C:cytosol"/>
    <property type="evidence" value="ECO:0007669"/>
    <property type="project" value="TreeGrafter"/>
</dbReference>
<evidence type="ECO:0000256" key="3">
    <source>
        <dbReference type="ARBA" id="ARBA00023125"/>
    </source>
</evidence>
<protein>
    <submittedName>
        <fullName evidence="5">Integration host factor subunit beta</fullName>
    </submittedName>
</protein>
<dbReference type="EMBL" id="JADIMU010000061">
    <property type="protein sequence ID" value="MBO8443852.1"/>
    <property type="molecule type" value="Genomic_DNA"/>
</dbReference>
<dbReference type="PROSITE" id="PS00045">
    <property type="entry name" value="HISTONE_LIKE"/>
    <property type="match status" value="1"/>
</dbReference>
<reference evidence="5" key="1">
    <citation type="submission" date="2020-10" db="EMBL/GenBank/DDBJ databases">
        <authorList>
            <person name="Gilroy R."/>
        </authorList>
    </citation>
    <scope>NUCLEOTIDE SEQUENCE</scope>
    <source>
        <strain evidence="5">11167</strain>
    </source>
</reference>
<dbReference type="CDD" id="cd13836">
    <property type="entry name" value="IHF_B"/>
    <property type="match status" value="1"/>
</dbReference>
<dbReference type="GO" id="GO:0003677">
    <property type="term" value="F:DNA binding"/>
    <property type="evidence" value="ECO:0007669"/>
    <property type="project" value="UniProtKB-KW"/>
</dbReference>
<proteinExistence type="inferred from homology"/>
<dbReference type="Proteomes" id="UP000823633">
    <property type="component" value="Unassembled WGS sequence"/>
</dbReference>
<evidence type="ECO:0000313" key="6">
    <source>
        <dbReference type="Proteomes" id="UP000823633"/>
    </source>
</evidence>
<evidence type="ECO:0000256" key="1">
    <source>
        <dbReference type="ARBA" id="ARBA00003819"/>
    </source>
</evidence>
<evidence type="ECO:0000256" key="2">
    <source>
        <dbReference type="ARBA" id="ARBA00010529"/>
    </source>
</evidence>
<sequence length="106" mass="12094">MEDKLTKATIIENLHNKLGFSRSDIHEVIDELFEEIKDGLKEDRVIELRGFGTFEIRTRKGRDKARNPKTGDIVAVETHGVAIFRPGKELKDAVWNLRDSSSTDVE</sequence>
<organism evidence="5 6">
    <name type="scientific">Candidatus Aphodenecus pullistercoris</name>
    <dbReference type="NCBI Taxonomy" id="2840669"/>
    <lineage>
        <taxon>Bacteria</taxon>
        <taxon>Pseudomonadati</taxon>
        <taxon>Spirochaetota</taxon>
        <taxon>Spirochaetia</taxon>
        <taxon>Spirochaetales</taxon>
        <taxon>Candidatus Aphodenecus</taxon>
    </lineage>
</organism>
<dbReference type="AlphaFoldDB" id="A0A9D9HBR0"/>
<dbReference type="InterPro" id="IPR010992">
    <property type="entry name" value="IHF-like_DNA-bd_dom_sf"/>
</dbReference>
<gene>
    <name evidence="5" type="ORF">IAC42_08890</name>
</gene>
<comment type="caution">
    <text evidence="5">The sequence shown here is derived from an EMBL/GenBank/DDBJ whole genome shotgun (WGS) entry which is preliminary data.</text>
</comment>
<dbReference type="Gene3D" id="4.10.520.10">
    <property type="entry name" value="IHF-like DNA-binding proteins"/>
    <property type="match status" value="1"/>
</dbReference>
<dbReference type="SMART" id="SM00411">
    <property type="entry name" value="BHL"/>
    <property type="match status" value="1"/>
</dbReference>
<keyword evidence="3" id="KW-0238">DNA-binding</keyword>
<dbReference type="Pfam" id="PF00216">
    <property type="entry name" value="Bac_DNA_binding"/>
    <property type="match status" value="1"/>
</dbReference>